<gene>
    <name evidence="2" type="ORF">F4V73_10595</name>
</gene>
<protein>
    <submittedName>
        <fullName evidence="2">Uncharacterized protein</fullName>
    </submittedName>
</protein>
<dbReference type="Proteomes" id="UP000322181">
    <property type="component" value="Unassembled WGS sequence"/>
</dbReference>
<proteinExistence type="predicted"/>
<sequence>MSSFKTLPPVSSVPGISDMLSNLADKEQSAYRDLNFPGAEKTALHNKTTTLHKQRRGNSKNDVMMLIENQVAMAKWHTEINFYSRITHLGISAVDSVVKGQ</sequence>
<accession>A0A5M9R594</accession>
<comment type="caution">
    <text evidence="2">The sequence shown here is derived from an EMBL/GenBank/DDBJ whole genome shotgun (WGS) entry which is preliminary data.</text>
</comment>
<evidence type="ECO:0000256" key="1">
    <source>
        <dbReference type="SAM" id="MobiDB-lite"/>
    </source>
</evidence>
<name>A0A5M9R594_9GAMM</name>
<evidence type="ECO:0000313" key="2">
    <source>
        <dbReference type="EMBL" id="KAA8715417.1"/>
    </source>
</evidence>
<dbReference type="OrthoDB" id="6465600at2"/>
<dbReference type="AlphaFoldDB" id="A0A5M9R594"/>
<reference evidence="2 3" key="1">
    <citation type="submission" date="2019-09" db="EMBL/GenBank/DDBJ databases">
        <title>Draft genome sequence of various Type strains from the CCUG.</title>
        <authorList>
            <person name="Pineiro-Iglesias B."/>
            <person name="Tunovic T."/>
            <person name="Unosson C."/>
            <person name="Inganas E."/>
            <person name="Ohlen M."/>
            <person name="Cardew S."/>
            <person name="Jensie-Markopoulos S."/>
            <person name="Salva-Serra F."/>
            <person name="Jaen-Luchoro D."/>
            <person name="Karlsson R."/>
            <person name="Svensson-Stadler L."/>
            <person name="Chun J."/>
            <person name="Moore E."/>
        </authorList>
    </citation>
    <scope>NUCLEOTIDE SEQUENCE [LARGE SCALE GENOMIC DNA]</scope>
    <source>
        <strain evidence="2 3">CCUG 53682T</strain>
    </source>
</reference>
<evidence type="ECO:0000313" key="3">
    <source>
        <dbReference type="Proteomes" id="UP000322181"/>
    </source>
</evidence>
<dbReference type="RefSeq" id="WP_067366388.1">
    <property type="nucleotide sequence ID" value="NZ_BAAAFS010000002.1"/>
</dbReference>
<dbReference type="EMBL" id="VXKB01000002">
    <property type="protein sequence ID" value="KAA8715417.1"/>
    <property type="molecule type" value="Genomic_DNA"/>
</dbReference>
<feature type="region of interest" description="Disordered" evidence="1">
    <location>
        <begin position="36"/>
        <end position="57"/>
    </location>
</feature>
<organism evidence="2 3">
    <name type="scientific">Morganella psychrotolerans</name>
    <dbReference type="NCBI Taxonomy" id="368603"/>
    <lineage>
        <taxon>Bacteria</taxon>
        <taxon>Pseudomonadati</taxon>
        <taxon>Pseudomonadota</taxon>
        <taxon>Gammaproteobacteria</taxon>
        <taxon>Enterobacterales</taxon>
        <taxon>Morganellaceae</taxon>
        <taxon>Morganella</taxon>
    </lineage>
</organism>